<keyword evidence="14" id="KW-1185">Reference proteome</keyword>
<evidence type="ECO:0000256" key="9">
    <source>
        <dbReference type="ARBA" id="ARBA00023170"/>
    </source>
</evidence>
<keyword evidence="10" id="KW-0325">Glycoprotein</keyword>
<keyword evidence="6" id="KW-1133">Transmembrane helix</keyword>
<evidence type="ECO:0000256" key="4">
    <source>
        <dbReference type="ARBA" id="ARBA00022475"/>
    </source>
</evidence>
<evidence type="ECO:0000256" key="1">
    <source>
        <dbReference type="ARBA" id="ARBA00004189"/>
    </source>
</evidence>
<dbReference type="Proteomes" id="UP000675881">
    <property type="component" value="Chromosome 6"/>
</dbReference>
<proteinExistence type="inferred from homology"/>
<dbReference type="GO" id="GO:0005044">
    <property type="term" value="F:scavenger receptor activity"/>
    <property type="evidence" value="ECO:0007669"/>
    <property type="project" value="TreeGrafter"/>
</dbReference>
<dbReference type="PRINTS" id="PR01609">
    <property type="entry name" value="CD36FAMILY"/>
</dbReference>
<evidence type="ECO:0000256" key="5">
    <source>
        <dbReference type="ARBA" id="ARBA00022692"/>
    </source>
</evidence>
<organism evidence="13 14">
    <name type="scientific">Lepeophtheirus salmonis</name>
    <name type="common">Salmon louse</name>
    <name type="synonym">Caligus salmonis</name>
    <dbReference type="NCBI Taxonomy" id="72036"/>
    <lineage>
        <taxon>Eukaryota</taxon>
        <taxon>Metazoa</taxon>
        <taxon>Ecdysozoa</taxon>
        <taxon>Arthropoda</taxon>
        <taxon>Crustacea</taxon>
        <taxon>Multicrustacea</taxon>
        <taxon>Hexanauplia</taxon>
        <taxon>Copepoda</taxon>
        <taxon>Siphonostomatoida</taxon>
        <taxon>Caligidae</taxon>
        <taxon>Lepeophtheirus</taxon>
    </lineage>
</organism>
<dbReference type="PANTHER" id="PTHR11923">
    <property type="entry name" value="SCAVENGER RECEPTOR CLASS B TYPE-1 SR-B1"/>
    <property type="match status" value="1"/>
</dbReference>
<comment type="similarity">
    <text evidence="3">Belongs to the CD36 family.</text>
</comment>
<name>A0A7R8D0Z8_LEPSM</name>
<evidence type="ECO:0000256" key="7">
    <source>
        <dbReference type="ARBA" id="ARBA00023136"/>
    </source>
</evidence>
<sequence>MIKVKKGFQWRREIKSSLALGCSTFSICTGLLILCGLFFIVFGALIFVFIMDLSNYVIESQLPLSSTSDVIQYWIKPPIKPYLKVYIFNVTNPGDYLKGQKPKLQEVGPYFYEETWEKVNTKWTKNDTQVEFEQKKIYHFIENLSAGSDTDQVIIPNIPMIAAMAKLKNSSSLIKIALLSILQVFNQKPFVKLSVKKILWGYHNPLIKLGNDILPRDERFPFDKFGILIGKNGSTSGKFKIHSGVDNLSNLGEIMSFRGQKISLIPDLCQSLPLVFEKEIITNDIPGYRYIPPSNVFSGPAKNPRKSKSIKRSGGSKSGSRKTSSVLHRHSTETRKWLARRAVRSQINIAVTPMEGVGDSSKLRKGVFPLIWVDEGLDEIKNEEVLNLLNMAVNLPTGIKKNSGRLQPSSLEYF</sequence>
<keyword evidence="7" id="KW-0472">Membrane</keyword>
<evidence type="ECO:0000256" key="6">
    <source>
        <dbReference type="ARBA" id="ARBA00022989"/>
    </source>
</evidence>
<dbReference type="AlphaFoldDB" id="A0A7R8D0Z8"/>
<dbReference type="GO" id="GO:0005737">
    <property type="term" value="C:cytoplasm"/>
    <property type="evidence" value="ECO:0007669"/>
    <property type="project" value="TreeGrafter"/>
</dbReference>
<comment type="subcellular location">
    <subcellularLocation>
        <location evidence="2">Cell membrane</location>
        <topology evidence="2">Multi-pass membrane protein</topology>
    </subcellularLocation>
    <subcellularLocation>
        <location evidence="1">Membrane</location>
        <location evidence="1">Caveola</location>
        <topology evidence="1">Multi-pass membrane protein</topology>
    </subcellularLocation>
</comment>
<evidence type="ECO:0000256" key="2">
    <source>
        <dbReference type="ARBA" id="ARBA00004651"/>
    </source>
</evidence>
<reference evidence="13" key="1">
    <citation type="submission" date="2021-02" db="EMBL/GenBank/DDBJ databases">
        <authorList>
            <person name="Bekaert M."/>
        </authorList>
    </citation>
    <scope>NUCLEOTIDE SEQUENCE</scope>
    <source>
        <strain evidence="13">IoA-00</strain>
    </source>
</reference>
<dbReference type="EMBL" id="HG994585">
    <property type="protein sequence ID" value="CAF2988397.1"/>
    <property type="molecule type" value="Genomic_DNA"/>
</dbReference>
<keyword evidence="4" id="KW-1003">Cell membrane</keyword>
<evidence type="ECO:0000256" key="10">
    <source>
        <dbReference type="ARBA" id="ARBA00023180"/>
    </source>
</evidence>
<keyword evidence="9" id="KW-0675">Receptor</keyword>
<evidence type="ECO:0000256" key="12">
    <source>
        <dbReference type="ARBA" id="ARBA00042244"/>
    </source>
</evidence>
<evidence type="ECO:0000313" key="13">
    <source>
        <dbReference type="EMBL" id="CAF2988397.1"/>
    </source>
</evidence>
<dbReference type="PANTHER" id="PTHR11923:SF110">
    <property type="entry name" value="SCAVENGER RECEPTOR CLASS B MEMBER 1"/>
    <property type="match status" value="1"/>
</dbReference>
<evidence type="ECO:0000256" key="3">
    <source>
        <dbReference type="ARBA" id="ARBA00010532"/>
    </source>
</evidence>
<keyword evidence="5" id="KW-0812">Transmembrane</keyword>
<gene>
    <name evidence="13" type="ORF">LSAA_11711</name>
</gene>
<protein>
    <recommendedName>
        <fullName evidence="11">Scavenger receptor class B member 1</fullName>
    </recommendedName>
    <alternativeName>
        <fullName evidence="12">SR-BI</fullName>
    </alternativeName>
</protein>
<evidence type="ECO:0000313" key="14">
    <source>
        <dbReference type="Proteomes" id="UP000675881"/>
    </source>
</evidence>
<dbReference type="InterPro" id="IPR002159">
    <property type="entry name" value="CD36_fam"/>
</dbReference>
<evidence type="ECO:0000256" key="11">
    <source>
        <dbReference type="ARBA" id="ARBA00040821"/>
    </source>
</evidence>
<dbReference type="Pfam" id="PF01130">
    <property type="entry name" value="CD36"/>
    <property type="match status" value="2"/>
</dbReference>
<accession>A0A7R8D0Z8</accession>
<evidence type="ECO:0000256" key="8">
    <source>
        <dbReference type="ARBA" id="ARBA00023157"/>
    </source>
</evidence>
<dbReference type="GO" id="GO:0005901">
    <property type="term" value="C:caveola"/>
    <property type="evidence" value="ECO:0007669"/>
    <property type="project" value="UniProtKB-SubCell"/>
</dbReference>
<keyword evidence="8" id="KW-1015">Disulfide bond</keyword>
<dbReference type="OrthoDB" id="18585at2759"/>